<organism evidence="2 3">
    <name type="scientific">Brassicogethes aeneus</name>
    <name type="common">Rape pollen beetle</name>
    <name type="synonym">Meligethes aeneus</name>
    <dbReference type="NCBI Taxonomy" id="1431903"/>
    <lineage>
        <taxon>Eukaryota</taxon>
        <taxon>Metazoa</taxon>
        <taxon>Ecdysozoa</taxon>
        <taxon>Arthropoda</taxon>
        <taxon>Hexapoda</taxon>
        <taxon>Insecta</taxon>
        <taxon>Pterygota</taxon>
        <taxon>Neoptera</taxon>
        <taxon>Endopterygota</taxon>
        <taxon>Coleoptera</taxon>
        <taxon>Polyphaga</taxon>
        <taxon>Cucujiformia</taxon>
        <taxon>Nitidulidae</taxon>
        <taxon>Meligethinae</taxon>
        <taxon>Brassicogethes</taxon>
    </lineage>
</organism>
<evidence type="ECO:0000259" key="1">
    <source>
        <dbReference type="SMART" id="SM00355"/>
    </source>
</evidence>
<evidence type="ECO:0000313" key="3">
    <source>
        <dbReference type="Proteomes" id="UP001154078"/>
    </source>
</evidence>
<proteinExistence type="predicted"/>
<dbReference type="Proteomes" id="UP001154078">
    <property type="component" value="Chromosome 5"/>
</dbReference>
<dbReference type="EMBL" id="OV121136">
    <property type="protein sequence ID" value="CAH0558092.1"/>
    <property type="molecule type" value="Genomic_DNA"/>
</dbReference>
<sequence length="179" mass="21352">MKERYNLQRHVFVIHGNQNKAEKKFEFSNCFLQKFSKGETYDSCPYCNKIKFDLQKHVYQMHKEQNEKEKKVAISFKINYCDNCDYSHPDQSEFQRHVKKCNGCTKKHSTFEVCPYCEHSTSDKHNLHKHVYNNHKKQNGVEKKVRITGRIYKCTFCAYSTMDTSGFWVHKKACKNKNS</sequence>
<dbReference type="InterPro" id="IPR013087">
    <property type="entry name" value="Znf_C2H2_type"/>
</dbReference>
<gene>
    <name evidence="2" type="ORF">MELIAE_LOCUS8639</name>
</gene>
<feature type="domain" description="C2H2-type" evidence="1">
    <location>
        <begin position="152"/>
        <end position="172"/>
    </location>
</feature>
<evidence type="ECO:0000313" key="2">
    <source>
        <dbReference type="EMBL" id="CAH0558092.1"/>
    </source>
</evidence>
<feature type="domain" description="C2H2-type" evidence="1">
    <location>
        <begin position="79"/>
        <end position="99"/>
    </location>
</feature>
<dbReference type="AlphaFoldDB" id="A0A9P0B5V4"/>
<protein>
    <recommendedName>
        <fullName evidence="1">C2H2-type domain-containing protein</fullName>
    </recommendedName>
</protein>
<accession>A0A9P0B5V4</accession>
<feature type="domain" description="C2H2-type" evidence="1">
    <location>
        <begin position="42"/>
        <end position="62"/>
    </location>
</feature>
<keyword evidence="3" id="KW-1185">Reference proteome</keyword>
<name>A0A9P0B5V4_BRAAE</name>
<dbReference type="SMART" id="SM00355">
    <property type="entry name" value="ZnF_C2H2"/>
    <property type="match status" value="4"/>
</dbReference>
<dbReference type="Gene3D" id="3.30.160.60">
    <property type="entry name" value="Classic Zinc Finger"/>
    <property type="match status" value="1"/>
</dbReference>
<reference evidence="2" key="1">
    <citation type="submission" date="2021-12" db="EMBL/GenBank/DDBJ databases">
        <authorList>
            <person name="King R."/>
        </authorList>
    </citation>
    <scope>NUCLEOTIDE SEQUENCE</scope>
</reference>
<dbReference type="OrthoDB" id="3561125at2759"/>
<feature type="domain" description="C2H2-type" evidence="1">
    <location>
        <begin position="112"/>
        <end position="135"/>
    </location>
</feature>